<evidence type="ECO:0000256" key="1">
    <source>
        <dbReference type="ARBA" id="ARBA00008791"/>
    </source>
</evidence>
<dbReference type="PANTHER" id="PTHR31964:SF113">
    <property type="entry name" value="USPA DOMAIN-CONTAINING PROTEIN"/>
    <property type="match status" value="1"/>
</dbReference>
<evidence type="ECO:0000259" key="2">
    <source>
        <dbReference type="Pfam" id="PF00582"/>
    </source>
</evidence>
<name>A0A542Z920_9MICO</name>
<dbReference type="Pfam" id="PF00582">
    <property type="entry name" value="Usp"/>
    <property type="match status" value="2"/>
</dbReference>
<dbReference type="InterPro" id="IPR006015">
    <property type="entry name" value="Universal_stress_UspA"/>
</dbReference>
<dbReference type="PRINTS" id="PR01438">
    <property type="entry name" value="UNVRSLSTRESS"/>
</dbReference>
<gene>
    <name evidence="3" type="ORF">FB474_3461</name>
</gene>
<evidence type="ECO:0000313" key="4">
    <source>
        <dbReference type="Proteomes" id="UP000319514"/>
    </source>
</evidence>
<dbReference type="InterPro" id="IPR006016">
    <property type="entry name" value="UspA"/>
</dbReference>
<proteinExistence type="inferred from homology"/>
<feature type="domain" description="UspA" evidence="2">
    <location>
        <begin position="33"/>
        <end position="166"/>
    </location>
</feature>
<comment type="caution">
    <text evidence="3">The sequence shown here is derived from an EMBL/GenBank/DDBJ whole genome shotgun (WGS) entry which is preliminary data.</text>
</comment>
<dbReference type="RefSeq" id="WP_141790092.1">
    <property type="nucleotide sequence ID" value="NZ_BAAAKX010000008.1"/>
</dbReference>
<comment type="similarity">
    <text evidence="1">Belongs to the universal stress protein A family.</text>
</comment>
<dbReference type="SUPFAM" id="SSF52402">
    <property type="entry name" value="Adenine nucleotide alpha hydrolases-like"/>
    <property type="match status" value="2"/>
</dbReference>
<keyword evidence="4" id="KW-1185">Reference proteome</keyword>
<dbReference type="Gene3D" id="3.40.50.620">
    <property type="entry name" value="HUPs"/>
    <property type="match status" value="2"/>
</dbReference>
<feature type="domain" description="UspA" evidence="2">
    <location>
        <begin position="178"/>
        <end position="320"/>
    </location>
</feature>
<dbReference type="EMBL" id="VFOQ01000002">
    <property type="protein sequence ID" value="TQL56700.1"/>
    <property type="molecule type" value="Genomic_DNA"/>
</dbReference>
<dbReference type="InterPro" id="IPR014729">
    <property type="entry name" value="Rossmann-like_a/b/a_fold"/>
</dbReference>
<sequence>MDTDETRQDPKAGTPSALVLPEHEHTRLCGAPDRVVVGVDDTARSREALRWAAREAMWHSSHLHVVHASEAEEAQAEAVVRAMLDEVYQQVHLPPTAEDRAPAGPPVVEVEYLHARSRAPEALVAASHGAAVLVVGAHSTHHFAQLVTSVSHRAAAFATCPVAFVRQGQYQEPPAHARVVVGVDDSQTARDALRWAAREVSLRRRQTRQDWRLEVLHAAPAEQKFLLVHPASGAPATERMTPPEQLLDYLRTEVLTGDAERDVPVDYTITYADPVGALVEAATGADLLVIGSSGRGILSDVLQPSVAREIVDRAPCPVVVAASTPEDRSARVREATIAEERASVTGRQSSSPS</sequence>
<dbReference type="AlphaFoldDB" id="A0A542Z920"/>
<accession>A0A542Z920</accession>
<evidence type="ECO:0000313" key="3">
    <source>
        <dbReference type="EMBL" id="TQL56700.1"/>
    </source>
</evidence>
<organism evidence="3 4">
    <name type="scientific">Oryzihumus leptocrescens</name>
    <dbReference type="NCBI Taxonomy" id="297536"/>
    <lineage>
        <taxon>Bacteria</taxon>
        <taxon>Bacillati</taxon>
        <taxon>Actinomycetota</taxon>
        <taxon>Actinomycetes</taxon>
        <taxon>Micrococcales</taxon>
        <taxon>Intrasporangiaceae</taxon>
        <taxon>Oryzihumus</taxon>
    </lineage>
</organism>
<dbReference type="OrthoDB" id="4931198at2"/>
<reference evidence="3 4" key="1">
    <citation type="submission" date="2019-06" db="EMBL/GenBank/DDBJ databases">
        <title>Sequencing the genomes of 1000 actinobacteria strains.</title>
        <authorList>
            <person name="Klenk H.-P."/>
        </authorList>
    </citation>
    <scope>NUCLEOTIDE SEQUENCE [LARGE SCALE GENOMIC DNA]</scope>
    <source>
        <strain evidence="3 4">DSM 18082</strain>
    </source>
</reference>
<dbReference type="CDD" id="cd00293">
    <property type="entry name" value="USP-like"/>
    <property type="match status" value="2"/>
</dbReference>
<dbReference type="Proteomes" id="UP000319514">
    <property type="component" value="Unassembled WGS sequence"/>
</dbReference>
<dbReference type="PANTHER" id="PTHR31964">
    <property type="entry name" value="ADENINE NUCLEOTIDE ALPHA HYDROLASES-LIKE SUPERFAMILY PROTEIN"/>
    <property type="match status" value="1"/>
</dbReference>
<protein>
    <submittedName>
        <fullName evidence="3">Nucleotide-binding universal stress UspA family protein</fullName>
    </submittedName>
</protein>